<dbReference type="GO" id="GO:0042597">
    <property type="term" value="C:periplasmic space"/>
    <property type="evidence" value="ECO:0007669"/>
    <property type="project" value="UniProtKB-SubCell"/>
</dbReference>
<evidence type="ECO:0000313" key="9">
    <source>
        <dbReference type="EMBL" id="QPM68575.1"/>
    </source>
</evidence>
<gene>
    <name evidence="9" type="primary">yesO_3</name>
    <name evidence="9" type="ORF">RT761_01796</name>
</gene>
<evidence type="ECO:0000256" key="1">
    <source>
        <dbReference type="ARBA" id="ARBA00004418"/>
    </source>
</evidence>
<evidence type="ECO:0000256" key="5">
    <source>
        <dbReference type="ARBA" id="ARBA00023136"/>
    </source>
</evidence>
<dbReference type="CDD" id="cd13585">
    <property type="entry name" value="PBP2_TMBP_like"/>
    <property type="match status" value="1"/>
</dbReference>
<dbReference type="KEGG" id="alam:RT761_01796"/>
<keyword evidence="7" id="KW-0449">Lipoprotein</keyword>
<feature type="coiled-coil region" evidence="8">
    <location>
        <begin position="392"/>
        <end position="426"/>
    </location>
</feature>
<proteinExistence type="inferred from homology"/>
<dbReference type="PANTHER" id="PTHR43649:SF33">
    <property type="entry name" value="POLYGALACTURONAN_RHAMNOGALACTURONAN-BINDING PROTEIN YTCQ"/>
    <property type="match status" value="1"/>
</dbReference>
<organism evidence="9 10">
    <name type="scientific">Atribacter laminatus</name>
    <dbReference type="NCBI Taxonomy" id="2847778"/>
    <lineage>
        <taxon>Bacteria</taxon>
        <taxon>Pseudomonadati</taxon>
        <taxon>Atribacterota</taxon>
        <taxon>Atribacteria</taxon>
        <taxon>Atribacterales</taxon>
        <taxon>Atribacteraceae</taxon>
        <taxon>Atribacter</taxon>
    </lineage>
</organism>
<dbReference type="RefSeq" id="WP_218111075.1">
    <property type="nucleotide sequence ID" value="NZ_CP065383.1"/>
</dbReference>
<dbReference type="InterPro" id="IPR050490">
    <property type="entry name" value="Bact_solute-bd_prot1"/>
</dbReference>
<keyword evidence="4" id="KW-0732">Signal</keyword>
<keyword evidence="10" id="KW-1185">Reference proteome</keyword>
<dbReference type="Gene3D" id="3.40.190.10">
    <property type="entry name" value="Periplasmic binding protein-like II"/>
    <property type="match status" value="1"/>
</dbReference>
<dbReference type="InterPro" id="IPR006059">
    <property type="entry name" value="SBP"/>
</dbReference>
<dbReference type="Pfam" id="PF01547">
    <property type="entry name" value="SBP_bac_1"/>
    <property type="match status" value="1"/>
</dbReference>
<dbReference type="AlphaFoldDB" id="A0A7T1F3N0"/>
<comment type="similarity">
    <text evidence="2">Belongs to the bacterial solute-binding protein 1 family.</text>
</comment>
<keyword evidence="6" id="KW-0564">Palmitate</keyword>
<dbReference type="PANTHER" id="PTHR43649">
    <property type="entry name" value="ARABINOSE-BINDING PROTEIN-RELATED"/>
    <property type="match status" value="1"/>
</dbReference>
<keyword evidence="5" id="KW-0472">Membrane</keyword>
<keyword evidence="8" id="KW-0175">Coiled coil</keyword>
<accession>A0A7T1F3N0</accession>
<sequence length="426" mass="48133">MDSLKIFRSIMMFTIVLLMIIVLFLPAFAQKTTIEYAVWGQPYEVEMEQKYLDLFMKKNPDIQVNLTTAPFGPHHEKLLVRIAGGNAPDVFVLSELAVTQYIQRKLLANLDEYIKRDNIDLSQFYDACLAYVDSDGEPYAIGRRGGSIYGLPTWNSPCLISVNLDMMGEAGLTVNEDWDWDIFLDYCKKLTLDKNGDGKSDQFGTQNILAWQPAAWSFVASNGGKWFNDDETESTLTSPETMEAYKFLADMSLVHHVAPTNRERKGWALAEEFVGKNVASAWSHPWGLEAWSAADFEWTPVLPPMKNGNRALEFETCTIGMFSNTKHPEEAWELVKFLGTDPECLQIMLDYNVAPAIKSWADKVSDPKMKKFIESMAYGVAPQFIAQWPEVEEILNSELDLVSEELATVEEALEAAQSKINALLQE</sequence>
<protein>
    <submittedName>
        <fullName evidence="9">ABC transporter substrate-binding protein YesO</fullName>
    </submittedName>
</protein>
<dbReference type="SUPFAM" id="SSF53850">
    <property type="entry name" value="Periplasmic binding protein-like II"/>
    <property type="match status" value="1"/>
</dbReference>
<evidence type="ECO:0000256" key="2">
    <source>
        <dbReference type="ARBA" id="ARBA00008520"/>
    </source>
</evidence>
<evidence type="ECO:0000256" key="4">
    <source>
        <dbReference type="ARBA" id="ARBA00022729"/>
    </source>
</evidence>
<dbReference type="Proteomes" id="UP000594463">
    <property type="component" value="Chromosome"/>
</dbReference>
<name>A0A7T1F3N0_ATRLM</name>
<evidence type="ECO:0000313" key="10">
    <source>
        <dbReference type="Proteomes" id="UP000594463"/>
    </source>
</evidence>
<dbReference type="EMBL" id="CP065383">
    <property type="protein sequence ID" value="QPM68575.1"/>
    <property type="molecule type" value="Genomic_DNA"/>
</dbReference>
<reference evidence="9 10" key="1">
    <citation type="journal article" date="2021" name="Nat. Commun.">
        <title>Isolation of a member of the candidate phylum Atribacteria reveals a unique cell membrane structure.</title>
        <authorList>
            <person name="Taiki K."/>
            <person name="Nobu M.K."/>
            <person name="Kusada H."/>
            <person name="Meng X.-Y."/>
            <person name="Hosoki N."/>
            <person name="Uematsu K."/>
            <person name="Yoshioka H."/>
            <person name="Kamagata Y."/>
            <person name="Tamaki H."/>
        </authorList>
    </citation>
    <scope>NUCLEOTIDE SEQUENCE [LARGE SCALE GENOMIC DNA]</scope>
    <source>
        <strain evidence="9 10">RT761</strain>
    </source>
</reference>
<evidence type="ECO:0000256" key="7">
    <source>
        <dbReference type="ARBA" id="ARBA00023288"/>
    </source>
</evidence>
<evidence type="ECO:0000256" key="3">
    <source>
        <dbReference type="ARBA" id="ARBA00022475"/>
    </source>
</evidence>
<keyword evidence="3" id="KW-1003">Cell membrane</keyword>
<comment type="subcellular location">
    <subcellularLocation>
        <location evidence="1">Periplasm</location>
    </subcellularLocation>
</comment>
<evidence type="ECO:0000256" key="8">
    <source>
        <dbReference type="SAM" id="Coils"/>
    </source>
</evidence>
<evidence type="ECO:0000256" key="6">
    <source>
        <dbReference type="ARBA" id="ARBA00023139"/>
    </source>
</evidence>